<dbReference type="Pfam" id="PF00153">
    <property type="entry name" value="Mito_carr"/>
    <property type="match status" value="1"/>
</dbReference>
<keyword evidence="7" id="KW-0496">Mitochondrion</keyword>
<evidence type="ECO:0000256" key="8">
    <source>
        <dbReference type="ARBA" id="ARBA00023136"/>
    </source>
</evidence>
<keyword evidence="5" id="KW-1000">Mitochondrion outer membrane</keyword>
<proteinExistence type="inferred from homology"/>
<dbReference type="OrthoDB" id="10253709at2759"/>
<keyword evidence="10" id="KW-0813">Transport</keyword>
<dbReference type="SUPFAM" id="SSF103506">
    <property type="entry name" value="Mitochondrial carrier"/>
    <property type="match status" value="1"/>
</dbReference>
<dbReference type="AlphaFoldDB" id="A0A6A1QES5"/>
<dbReference type="GO" id="GO:0043065">
    <property type="term" value="P:positive regulation of apoptotic process"/>
    <property type="evidence" value="ECO:0007669"/>
    <property type="project" value="TreeGrafter"/>
</dbReference>
<evidence type="ECO:0000256" key="9">
    <source>
        <dbReference type="PROSITE-ProRule" id="PRU00282"/>
    </source>
</evidence>
<evidence type="ECO:0000256" key="4">
    <source>
        <dbReference type="ARBA" id="ARBA00022737"/>
    </source>
</evidence>
<comment type="caution">
    <text evidence="11">The sequence shown here is derived from an EMBL/GenBank/DDBJ whole genome shotgun (WGS) entry which is preliminary data.</text>
</comment>
<sequence length="167" mass="17941">MADAASQVLPGSGLTILSQPLTYVKVLIQECDKAEESGSGNGQKEVPSSFDRVIKATTREATAHSAATLTTPPFHVITLRSMVQLTGREPKYCGLCDFLATIHREEVILGFSAGLIPRLLGDSISLWLCNSLAYLVNTYALDSGVSTMNEMKSYSQAVTGFFASMLT</sequence>
<name>A0A6A1QES5_BALPH</name>
<keyword evidence="12" id="KW-1185">Reference proteome</keyword>
<evidence type="ECO:0000256" key="5">
    <source>
        <dbReference type="ARBA" id="ARBA00022787"/>
    </source>
</evidence>
<evidence type="ECO:0000313" key="11">
    <source>
        <dbReference type="EMBL" id="KAB0405049.1"/>
    </source>
</evidence>
<comment type="subcellular location">
    <subcellularLocation>
        <location evidence="1">Mitochondrion outer membrane</location>
        <topology evidence="1">Multi-pass membrane protein</topology>
    </subcellularLocation>
</comment>
<keyword evidence="4" id="KW-0677">Repeat</keyword>
<feature type="repeat" description="Solcar" evidence="9">
    <location>
        <begin position="51"/>
        <end position="139"/>
    </location>
</feature>
<dbReference type="InterPro" id="IPR018108">
    <property type="entry name" value="MCP_transmembrane"/>
</dbReference>
<dbReference type="GO" id="GO:0005741">
    <property type="term" value="C:mitochondrial outer membrane"/>
    <property type="evidence" value="ECO:0007669"/>
    <property type="project" value="UniProtKB-SubCell"/>
</dbReference>
<dbReference type="InterPro" id="IPR023395">
    <property type="entry name" value="MCP_dom_sf"/>
</dbReference>
<reference evidence="11 12" key="1">
    <citation type="journal article" date="2019" name="PLoS ONE">
        <title>Genomic analyses reveal an absence of contemporary introgressive admixture between fin whales and blue whales, despite known hybrids.</title>
        <authorList>
            <person name="Westbury M.V."/>
            <person name="Petersen B."/>
            <person name="Lorenzen E.D."/>
        </authorList>
    </citation>
    <scope>NUCLEOTIDE SEQUENCE [LARGE SCALE GENOMIC DNA]</scope>
    <source>
        <strain evidence="11">FinWhale-01</strain>
    </source>
</reference>
<evidence type="ECO:0000256" key="2">
    <source>
        <dbReference type="ARBA" id="ARBA00006375"/>
    </source>
</evidence>
<comment type="similarity">
    <text evidence="2 10">Belongs to the mitochondrial carrier (TC 2.A.29) family.</text>
</comment>
<evidence type="ECO:0000256" key="3">
    <source>
        <dbReference type="ARBA" id="ARBA00022692"/>
    </source>
</evidence>
<dbReference type="Gene3D" id="1.50.40.10">
    <property type="entry name" value="Mitochondrial carrier domain"/>
    <property type="match status" value="1"/>
</dbReference>
<keyword evidence="6" id="KW-1133">Transmembrane helix</keyword>
<evidence type="ECO:0000256" key="1">
    <source>
        <dbReference type="ARBA" id="ARBA00004374"/>
    </source>
</evidence>
<organism evidence="11 12">
    <name type="scientific">Balaenoptera physalus</name>
    <name type="common">Fin whale</name>
    <name type="synonym">Balaena physalus</name>
    <dbReference type="NCBI Taxonomy" id="9770"/>
    <lineage>
        <taxon>Eukaryota</taxon>
        <taxon>Metazoa</taxon>
        <taxon>Chordata</taxon>
        <taxon>Craniata</taxon>
        <taxon>Vertebrata</taxon>
        <taxon>Euteleostomi</taxon>
        <taxon>Mammalia</taxon>
        <taxon>Eutheria</taxon>
        <taxon>Laurasiatheria</taxon>
        <taxon>Artiodactyla</taxon>
        <taxon>Whippomorpha</taxon>
        <taxon>Cetacea</taxon>
        <taxon>Mysticeti</taxon>
        <taxon>Balaenopteridae</taxon>
        <taxon>Balaenoptera</taxon>
    </lineage>
</organism>
<keyword evidence="8 9" id="KW-0472">Membrane</keyword>
<evidence type="ECO:0000256" key="6">
    <source>
        <dbReference type="ARBA" id="ARBA00022989"/>
    </source>
</evidence>
<gene>
    <name evidence="11" type="ORF">E2I00_012258</name>
</gene>
<evidence type="ECO:0000313" key="12">
    <source>
        <dbReference type="Proteomes" id="UP000437017"/>
    </source>
</evidence>
<accession>A0A6A1QES5</accession>
<evidence type="ECO:0000256" key="10">
    <source>
        <dbReference type="RuleBase" id="RU000488"/>
    </source>
</evidence>
<keyword evidence="3 9" id="KW-0812">Transmembrane</keyword>
<evidence type="ECO:0000256" key="7">
    <source>
        <dbReference type="ARBA" id="ARBA00023128"/>
    </source>
</evidence>
<dbReference type="PANTHER" id="PTHR10780">
    <property type="entry name" value="MITOCHONDRIAL CARRIER HOMOLOG"/>
    <property type="match status" value="1"/>
</dbReference>
<dbReference type="PROSITE" id="PS50920">
    <property type="entry name" value="SOLCAR"/>
    <property type="match status" value="1"/>
</dbReference>
<protein>
    <submittedName>
        <fullName evidence="11">Uncharacterized protein</fullName>
    </submittedName>
</protein>
<dbReference type="PANTHER" id="PTHR10780:SF20">
    <property type="entry name" value="MITOCHONDRIAL CARRIER HOMOLOG 2"/>
    <property type="match status" value="1"/>
</dbReference>
<dbReference type="Proteomes" id="UP000437017">
    <property type="component" value="Unassembled WGS sequence"/>
</dbReference>
<dbReference type="EMBL" id="SGJD01000470">
    <property type="protein sequence ID" value="KAB0405049.1"/>
    <property type="molecule type" value="Genomic_DNA"/>
</dbReference>